<keyword evidence="1" id="KW-0472">Membrane</keyword>
<dbReference type="AlphaFoldDB" id="A0A6G5A4V6"/>
<keyword evidence="1" id="KW-0812">Transmembrane</keyword>
<sequence length="196" mass="22394">MASDNTTAAMQLITFVVILSIAVSTFSAKMEFPDISMFYSEGSIIWTLSTTLLTTIQCKVDFVNKTTSDHAEFRRAYNMSNLTYYDDLYGEFTIIGRTNKTPPFNAMIVRMNKGGPEKSTEELLREYGNYACGIFSVVLPTIFGNFYELRVKTHQFILRIPLASVSFRRLHMERKLNYIVIIARIFSSIGTNLQQE</sequence>
<proteinExistence type="predicted"/>
<dbReference type="VEuPathDB" id="VectorBase:LOC119167981"/>
<dbReference type="EMBL" id="GIKN01003758">
    <property type="protein sequence ID" value="NIE46031.1"/>
    <property type="molecule type" value="Transcribed_RNA"/>
</dbReference>
<evidence type="ECO:0000313" key="2">
    <source>
        <dbReference type="EMBL" id="NIE46031.1"/>
    </source>
</evidence>
<name>A0A6G5A4V6_RHIMP</name>
<feature type="transmembrane region" description="Helical" evidence="1">
    <location>
        <begin position="12"/>
        <end position="30"/>
    </location>
</feature>
<evidence type="ECO:0000256" key="1">
    <source>
        <dbReference type="SAM" id="Phobius"/>
    </source>
</evidence>
<accession>A0A6G5A4V6</accession>
<reference evidence="2" key="1">
    <citation type="submission" date="2020-03" db="EMBL/GenBank/DDBJ databases">
        <title>A transcriptome and proteome of the tick Rhipicephalus microplus shaped by the genetic composition of its hosts and developmental stage.</title>
        <authorList>
            <person name="Garcia G.R."/>
            <person name="Ribeiro J.M.C."/>
            <person name="Maruyama S.R."/>
            <person name="Gardinasse L.G."/>
            <person name="Nelson K."/>
            <person name="Ferreira B.R."/>
            <person name="Andrade T.G."/>
            <person name="Santos I.K.F.M."/>
        </authorList>
    </citation>
    <scope>NUCLEOTIDE SEQUENCE</scope>
    <source>
        <strain evidence="2">NSGR</strain>
        <tissue evidence="2">Salivary glands</tissue>
    </source>
</reference>
<keyword evidence="1" id="KW-1133">Transmembrane helix</keyword>
<organism evidence="2">
    <name type="scientific">Rhipicephalus microplus</name>
    <name type="common">Cattle tick</name>
    <name type="synonym">Boophilus microplus</name>
    <dbReference type="NCBI Taxonomy" id="6941"/>
    <lineage>
        <taxon>Eukaryota</taxon>
        <taxon>Metazoa</taxon>
        <taxon>Ecdysozoa</taxon>
        <taxon>Arthropoda</taxon>
        <taxon>Chelicerata</taxon>
        <taxon>Arachnida</taxon>
        <taxon>Acari</taxon>
        <taxon>Parasitiformes</taxon>
        <taxon>Ixodida</taxon>
        <taxon>Ixodoidea</taxon>
        <taxon>Ixodidae</taxon>
        <taxon>Rhipicephalinae</taxon>
        <taxon>Rhipicephalus</taxon>
        <taxon>Boophilus</taxon>
    </lineage>
</organism>
<protein>
    <submittedName>
        <fullName evidence="2">Putative lipocalin</fullName>
    </submittedName>
</protein>